<dbReference type="EMBL" id="SFBR01000086">
    <property type="protein sequence ID" value="TRT86659.1"/>
    <property type="molecule type" value="Genomic_DNA"/>
</dbReference>
<evidence type="ECO:0000313" key="2">
    <source>
        <dbReference type="Proteomes" id="UP000316280"/>
    </source>
</evidence>
<gene>
    <name evidence="1" type="ORF">EWV63_10510</name>
</gene>
<dbReference type="Proteomes" id="UP000316280">
    <property type="component" value="Unassembled WGS sequence"/>
</dbReference>
<reference evidence="1 2" key="1">
    <citation type="submission" date="2019-01" db="EMBL/GenBank/DDBJ databases">
        <title>Coherence of Microcystis species and biogeography revealed through population genomics.</title>
        <authorList>
            <person name="Perez-Carrascal O.M."/>
            <person name="Terrat Y."/>
            <person name="Giani A."/>
            <person name="Fortin N."/>
            <person name="Tromas N."/>
            <person name="Shapiro B.J."/>
        </authorList>
    </citation>
    <scope>NUCLEOTIDE SEQUENCE [LARGE SCALE GENOMIC DNA]</scope>
    <source>
        <strain evidence="1">Ma_OC_H_19870700_S124</strain>
    </source>
</reference>
<name>A0A552AME1_MICAE</name>
<accession>A0A552AME1</accession>
<comment type="caution">
    <text evidence="1">The sequence shown here is derived from an EMBL/GenBank/DDBJ whole genome shotgun (WGS) entry which is preliminary data.</text>
</comment>
<protein>
    <submittedName>
        <fullName evidence="1">Uncharacterized protein</fullName>
    </submittedName>
</protein>
<organism evidence="1 2">
    <name type="scientific">Microcystis aeruginosa Ma_OC_H_19870700_S124</name>
    <dbReference type="NCBI Taxonomy" id="2486262"/>
    <lineage>
        <taxon>Bacteria</taxon>
        <taxon>Bacillati</taxon>
        <taxon>Cyanobacteriota</taxon>
        <taxon>Cyanophyceae</taxon>
        <taxon>Oscillatoriophycideae</taxon>
        <taxon>Chroococcales</taxon>
        <taxon>Microcystaceae</taxon>
        <taxon>Microcystis</taxon>
    </lineage>
</organism>
<evidence type="ECO:0000313" key="1">
    <source>
        <dbReference type="EMBL" id="TRT86659.1"/>
    </source>
</evidence>
<dbReference type="AlphaFoldDB" id="A0A552AME1"/>
<feature type="non-terminal residue" evidence="1">
    <location>
        <position position="61"/>
    </location>
</feature>
<sequence length="61" mass="7173">MSIAFFQDIIESVESLSIEDQDSKYRTKSLKSRREWGFMRNSTNLETPMNQYNALKQALKP</sequence>
<proteinExistence type="predicted"/>